<keyword evidence="2" id="KW-1133">Transmembrane helix</keyword>
<organism evidence="3 4">
    <name type="scientific">Cellulomonas hominis</name>
    <dbReference type="NCBI Taxonomy" id="156981"/>
    <lineage>
        <taxon>Bacteria</taxon>
        <taxon>Bacillati</taxon>
        <taxon>Actinomycetota</taxon>
        <taxon>Actinomycetes</taxon>
        <taxon>Micrococcales</taxon>
        <taxon>Cellulomonadaceae</taxon>
        <taxon>Cellulomonas</taxon>
    </lineage>
</organism>
<feature type="compositionally biased region" description="Basic and acidic residues" evidence="1">
    <location>
        <begin position="101"/>
        <end position="113"/>
    </location>
</feature>
<keyword evidence="2" id="KW-0812">Transmembrane</keyword>
<evidence type="ECO:0000313" key="3">
    <source>
        <dbReference type="EMBL" id="TKR23705.1"/>
    </source>
</evidence>
<dbReference type="Proteomes" id="UP000308121">
    <property type="component" value="Unassembled WGS sequence"/>
</dbReference>
<dbReference type="RefSeq" id="WP_154729520.1">
    <property type="nucleotide sequence ID" value="NZ_SZYE01000066.1"/>
</dbReference>
<dbReference type="OrthoDB" id="4828043at2"/>
<protein>
    <submittedName>
        <fullName evidence="3">Uncharacterized protein</fullName>
    </submittedName>
</protein>
<proteinExistence type="predicted"/>
<feature type="transmembrane region" description="Helical" evidence="2">
    <location>
        <begin position="6"/>
        <end position="22"/>
    </location>
</feature>
<sequence length="113" mass="13128">MVWVVVWSVLVLGTLVGAFFLGRDLWRRFRALVAELQEASAVLGQLAEHVSTISEQAQEAERAARAAREAVLLPDPEEARDSWALLREQAAERRERRRERDRRTREGWRAYTR</sequence>
<evidence type="ECO:0000256" key="1">
    <source>
        <dbReference type="SAM" id="MobiDB-lite"/>
    </source>
</evidence>
<evidence type="ECO:0000313" key="4">
    <source>
        <dbReference type="Proteomes" id="UP000308121"/>
    </source>
</evidence>
<dbReference type="AlphaFoldDB" id="A0A7Z8NPF0"/>
<accession>A0A7Z8NPF0</accession>
<evidence type="ECO:0000256" key="2">
    <source>
        <dbReference type="SAM" id="Phobius"/>
    </source>
</evidence>
<comment type="caution">
    <text evidence="3">The sequence shown here is derived from an EMBL/GenBank/DDBJ whole genome shotgun (WGS) entry which is preliminary data.</text>
</comment>
<reference evidence="3 4" key="1">
    <citation type="submission" date="2019-05" db="EMBL/GenBank/DDBJ databases">
        <title>Genome sequence of Cellulomonas hominis strain CS1.</title>
        <authorList>
            <person name="Belmont J."/>
            <person name="Maclea K.S."/>
        </authorList>
    </citation>
    <scope>NUCLEOTIDE SEQUENCE [LARGE SCALE GENOMIC DNA]</scope>
    <source>
        <strain evidence="3 4">CS1</strain>
    </source>
</reference>
<feature type="region of interest" description="Disordered" evidence="1">
    <location>
        <begin position="92"/>
        <end position="113"/>
    </location>
</feature>
<keyword evidence="2" id="KW-0472">Membrane</keyword>
<gene>
    <name evidence="3" type="ORF">FA014_09890</name>
</gene>
<dbReference type="EMBL" id="SZYE01000066">
    <property type="protein sequence ID" value="TKR23705.1"/>
    <property type="molecule type" value="Genomic_DNA"/>
</dbReference>
<name>A0A7Z8NPF0_9CELL</name>